<reference evidence="1" key="1">
    <citation type="submission" date="2014-11" db="EMBL/GenBank/DDBJ databases">
        <authorList>
            <person name="Amaro Gonzalez C."/>
        </authorList>
    </citation>
    <scope>NUCLEOTIDE SEQUENCE</scope>
</reference>
<accession>A0A0E9QIU4</accession>
<reference evidence="1" key="2">
    <citation type="journal article" date="2015" name="Fish Shellfish Immunol.">
        <title>Early steps in the European eel (Anguilla anguilla)-Vibrio vulnificus interaction in the gills: Role of the RtxA13 toxin.</title>
        <authorList>
            <person name="Callol A."/>
            <person name="Pajuelo D."/>
            <person name="Ebbesson L."/>
            <person name="Teles M."/>
            <person name="MacKenzie S."/>
            <person name="Amaro C."/>
        </authorList>
    </citation>
    <scope>NUCLEOTIDE SEQUENCE</scope>
</reference>
<sequence length="34" mass="3985">MTHFRMTATCETNFRSSKHLHSRTYVGYVSGLKH</sequence>
<proteinExistence type="predicted"/>
<organism evidence="1">
    <name type="scientific">Anguilla anguilla</name>
    <name type="common">European freshwater eel</name>
    <name type="synonym">Muraena anguilla</name>
    <dbReference type="NCBI Taxonomy" id="7936"/>
    <lineage>
        <taxon>Eukaryota</taxon>
        <taxon>Metazoa</taxon>
        <taxon>Chordata</taxon>
        <taxon>Craniata</taxon>
        <taxon>Vertebrata</taxon>
        <taxon>Euteleostomi</taxon>
        <taxon>Actinopterygii</taxon>
        <taxon>Neopterygii</taxon>
        <taxon>Teleostei</taxon>
        <taxon>Anguilliformes</taxon>
        <taxon>Anguillidae</taxon>
        <taxon>Anguilla</taxon>
    </lineage>
</organism>
<protein>
    <submittedName>
        <fullName evidence="1">Uncharacterized protein</fullName>
    </submittedName>
</protein>
<evidence type="ECO:0000313" key="1">
    <source>
        <dbReference type="EMBL" id="JAH16245.1"/>
    </source>
</evidence>
<name>A0A0E9QIU4_ANGAN</name>
<dbReference type="AlphaFoldDB" id="A0A0E9QIU4"/>
<dbReference type="EMBL" id="GBXM01092332">
    <property type="protein sequence ID" value="JAH16245.1"/>
    <property type="molecule type" value="Transcribed_RNA"/>
</dbReference>